<organism evidence="5 6">
    <name type="scientific">Pedobacter nyackensis</name>
    <dbReference type="NCBI Taxonomy" id="475255"/>
    <lineage>
        <taxon>Bacteria</taxon>
        <taxon>Pseudomonadati</taxon>
        <taxon>Bacteroidota</taxon>
        <taxon>Sphingobacteriia</taxon>
        <taxon>Sphingobacteriales</taxon>
        <taxon>Sphingobacteriaceae</taxon>
        <taxon>Pedobacter</taxon>
    </lineage>
</organism>
<evidence type="ECO:0000256" key="2">
    <source>
        <dbReference type="ARBA" id="ARBA00023125"/>
    </source>
</evidence>
<dbReference type="InterPro" id="IPR009057">
    <property type="entry name" value="Homeodomain-like_sf"/>
</dbReference>
<reference evidence="5 6" key="1">
    <citation type="submission" date="2017-04" db="EMBL/GenBank/DDBJ databases">
        <authorList>
            <person name="Afonso C.L."/>
            <person name="Miller P.J."/>
            <person name="Scott M.A."/>
            <person name="Spackman E."/>
            <person name="Goraichik I."/>
            <person name="Dimitrov K.M."/>
            <person name="Suarez D.L."/>
            <person name="Swayne D.E."/>
        </authorList>
    </citation>
    <scope>NUCLEOTIDE SEQUENCE [LARGE SCALE GENOMIC DNA]</scope>
    <source>
        <strain evidence="5 6">DSM 19625</strain>
    </source>
</reference>
<evidence type="ECO:0000256" key="1">
    <source>
        <dbReference type="ARBA" id="ARBA00023015"/>
    </source>
</evidence>
<dbReference type="InterPro" id="IPR037923">
    <property type="entry name" value="HTH-like"/>
</dbReference>
<dbReference type="GO" id="GO:0043565">
    <property type="term" value="F:sequence-specific DNA binding"/>
    <property type="evidence" value="ECO:0007669"/>
    <property type="project" value="InterPro"/>
</dbReference>
<feature type="domain" description="HTH araC/xylS-type" evidence="4">
    <location>
        <begin position="150"/>
        <end position="248"/>
    </location>
</feature>
<proteinExistence type="predicted"/>
<dbReference type="InterPro" id="IPR020449">
    <property type="entry name" value="Tscrpt_reg_AraC-type_HTH"/>
</dbReference>
<dbReference type="STRING" id="475255.SAMN04488101_12230"/>
<dbReference type="PANTHER" id="PTHR43280:SF32">
    <property type="entry name" value="TRANSCRIPTIONAL REGULATORY PROTEIN"/>
    <property type="match status" value="1"/>
</dbReference>
<dbReference type="SUPFAM" id="SSF51215">
    <property type="entry name" value="Regulatory protein AraC"/>
    <property type="match status" value="1"/>
</dbReference>
<dbReference type="Pfam" id="PF12833">
    <property type="entry name" value="HTH_18"/>
    <property type="match status" value="1"/>
</dbReference>
<dbReference type="InterPro" id="IPR018060">
    <property type="entry name" value="HTH_AraC"/>
</dbReference>
<dbReference type="Proteomes" id="UP000192678">
    <property type="component" value="Unassembled WGS sequence"/>
</dbReference>
<dbReference type="SUPFAM" id="SSF46689">
    <property type="entry name" value="Homeodomain-like"/>
    <property type="match status" value="1"/>
</dbReference>
<dbReference type="PANTHER" id="PTHR43280">
    <property type="entry name" value="ARAC-FAMILY TRANSCRIPTIONAL REGULATOR"/>
    <property type="match status" value="1"/>
</dbReference>
<dbReference type="PROSITE" id="PS01124">
    <property type="entry name" value="HTH_ARAC_FAMILY_2"/>
    <property type="match status" value="1"/>
</dbReference>
<protein>
    <submittedName>
        <fullName evidence="5">Transcriptional regulator, AraC family</fullName>
    </submittedName>
</protein>
<keyword evidence="2" id="KW-0238">DNA-binding</keyword>
<evidence type="ECO:0000313" key="5">
    <source>
        <dbReference type="EMBL" id="SMD17243.1"/>
    </source>
</evidence>
<keyword evidence="1" id="KW-0805">Transcription regulation</keyword>
<name>A0A1W2F5P3_9SPHI</name>
<dbReference type="Gene3D" id="1.10.10.60">
    <property type="entry name" value="Homeodomain-like"/>
    <property type="match status" value="1"/>
</dbReference>
<dbReference type="GO" id="GO:0003700">
    <property type="term" value="F:DNA-binding transcription factor activity"/>
    <property type="evidence" value="ECO:0007669"/>
    <property type="project" value="InterPro"/>
</dbReference>
<dbReference type="EMBL" id="FWYB01000022">
    <property type="protein sequence ID" value="SMD17243.1"/>
    <property type="molecule type" value="Genomic_DNA"/>
</dbReference>
<sequence length="250" mass="28859">MVQELHRHDFFYLLALKKGSGHHDIDFVPYAIADYSVFFIRPGQVHALVLKSDSMGYLINFSSDFYNLQDKVAKQLLGKASSTNHYQLDAEENLKFTSLLDYIYREHATKKPNYETVILANMSILFVELIRQNTSDASGNNNLYAQERLEKFLELLETHIFTHKQVSQYAKLLNISTYQLNAITKTMLGKTSSALINEQIVLEAKRCLLATTNQVNQTAYLLGYEDVSYFIRFFKKHTGFTPEAFRHNFS</sequence>
<evidence type="ECO:0000259" key="4">
    <source>
        <dbReference type="PROSITE" id="PS01124"/>
    </source>
</evidence>
<accession>A0A1W2F5P3</accession>
<keyword evidence="6" id="KW-1185">Reference proteome</keyword>
<dbReference type="SMART" id="SM00342">
    <property type="entry name" value="HTH_ARAC"/>
    <property type="match status" value="1"/>
</dbReference>
<dbReference type="AlphaFoldDB" id="A0A1W2F5P3"/>
<evidence type="ECO:0000313" key="6">
    <source>
        <dbReference type="Proteomes" id="UP000192678"/>
    </source>
</evidence>
<evidence type="ECO:0000256" key="3">
    <source>
        <dbReference type="ARBA" id="ARBA00023163"/>
    </source>
</evidence>
<gene>
    <name evidence="5" type="ORF">SAMN04488101_12230</name>
</gene>
<keyword evidence="3" id="KW-0804">Transcription</keyword>
<dbReference type="PRINTS" id="PR00032">
    <property type="entry name" value="HTHARAC"/>
</dbReference>